<keyword evidence="3" id="KW-1185">Reference proteome</keyword>
<evidence type="ECO:0000313" key="3">
    <source>
        <dbReference type="Proteomes" id="UP000499080"/>
    </source>
</evidence>
<feature type="region of interest" description="Disordered" evidence="1">
    <location>
        <begin position="1"/>
        <end position="77"/>
    </location>
</feature>
<comment type="caution">
    <text evidence="2">The sequence shown here is derived from an EMBL/GenBank/DDBJ whole genome shotgun (WGS) entry which is preliminary data.</text>
</comment>
<name>A0A4Y2DUQ4_ARAVE</name>
<organism evidence="2 3">
    <name type="scientific">Araneus ventricosus</name>
    <name type="common">Orbweaver spider</name>
    <name type="synonym">Epeira ventricosa</name>
    <dbReference type="NCBI Taxonomy" id="182803"/>
    <lineage>
        <taxon>Eukaryota</taxon>
        <taxon>Metazoa</taxon>
        <taxon>Ecdysozoa</taxon>
        <taxon>Arthropoda</taxon>
        <taxon>Chelicerata</taxon>
        <taxon>Arachnida</taxon>
        <taxon>Araneae</taxon>
        <taxon>Araneomorphae</taxon>
        <taxon>Entelegynae</taxon>
        <taxon>Araneoidea</taxon>
        <taxon>Araneidae</taxon>
        <taxon>Araneus</taxon>
    </lineage>
</organism>
<feature type="compositionally biased region" description="Basic residues" evidence="1">
    <location>
        <begin position="51"/>
        <end position="64"/>
    </location>
</feature>
<proteinExistence type="predicted"/>
<sequence>MSCHEATHLARGPKPKPHGKQMSCHEATHLARGPKPKPHGKQMSCHEATHLARRPYRKPQTAKRTKSENPRNSSRLFHIKALGVSNRKMSKTVKLMSYSDPPIAKESSTRPAAS</sequence>
<dbReference type="AlphaFoldDB" id="A0A4Y2DUQ4"/>
<evidence type="ECO:0000313" key="2">
    <source>
        <dbReference type="EMBL" id="GBM20600.1"/>
    </source>
</evidence>
<evidence type="ECO:0000256" key="1">
    <source>
        <dbReference type="SAM" id="MobiDB-lite"/>
    </source>
</evidence>
<protein>
    <submittedName>
        <fullName evidence="2">Uncharacterized protein</fullName>
    </submittedName>
</protein>
<accession>A0A4Y2DUQ4</accession>
<dbReference type="EMBL" id="BGPR01244282">
    <property type="protein sequence ID" value="GBM20600.1"/>
    <property type="molecule type" value="Genomic_DNA"/>
</dbReference>
<gene>
    <name evidence="2" type="ORF">AVEN_42502_1</name>
</gene>
<reference evidence="2 3" key="1">
    <citation type="journal article" date="2019" name="Sci. Rep.">
        <title>Orb-weaving spider Araneus ventricosus genome elucidates the spidroin gene catalogue.</title>
        <authorList>
            <person name="Kono N."/>
            <person name="Nakamura H."/>
            <person name="Ohtoshi R."/>
            <person name="Moran D.A.P."/>
            <person name="Shinohara A."/>
            <person name="Yoshida Y."/>
            <person name="Fujiwara M."/>
            <person name="Mori M."/>
            <person name="Tomita M."/>
            <person name="Arakawa K."/>
        </authorList>
    </citation>
    <scope>NUCLEOTIDE SEQUENCE [LARGE SCALE GENOMIC DNA]</scope>
</reference>
<dbReference type="Proteomes" id="UP000499080">
    <property type="component" value="Unassembled WGS sequence"/>
</dbReference>